<evidence type="ECO:0000313" key="3">
    <source>
        <dbReference type="Proteomes" id="UP000235672"/>
    </source>
</evidence>
<protein>
    <submittedName>
        <fullName evidence="2">Uncharacterized protein</fullName>
    </submittedName>
</protein>
<dbReference type="Proteomes" id="UP000235672">
    <property type="component" value="Unassembled WGS sequence"/>
</dbReference>
<dbReference type="EMBL" id="KZ613469">
    <property type="protein sequence ID" value="PMD25794.1"/>
    <property type="molecule type" value="Genomic_DNA"/>
</dbReference>
<keyword evidence="1" id="KW-0472">Membrane</keyword>
<dbReference type="OrthoDB" id="5232608at2759"/>
<organism evidence="2 3">
    <name type="scientific">Hyaloscypha hepaticicola</name>
    <dbReference type="NCBI Taxonomy" id="2082293"/>
    <lineage>
        <taxon>Eukaryota</taxon>
        <taxon>Fungi</taxon>
        <taxon>Dikarya</taxon>
        <taxon>Ascomycota</taxon>
        <taxon>Pezizomycotina</taxon>
        <taxon>Leotiomycetes</taxon>
        <taxon>Helotiales</taxon>
        <taxon>Hyaloscyphaceae</taxon>
        <taxon>Hyaloscypha</taxon>
    </lineage>
</organism>
<dbReference type="AlphaFoldDB" id="A0A2J6QHQ3"/>
<gene>
    <name evidence="2" type="ORF">NA56DRAFT_642063</name>
</gene>
<proteinExistence type="predicted"/>
<accession>A0A2J6QHQ3</accession>
<reference evidence="2 3" key="1">
    <citation type="submission" date="2016-05" db="EMBL/GenBank/DDBJ databases">
        <title>A degradative enzymes factory behind the ericoid mycorrhizal symbiosis.</title>
        <authorList>
            <consortium name="DOE Joint Genome Institute"/>
            <person name="Martino E."/>
            <person name="Morin E."/>
            <person name="Grelet G."/>
            <person name="Kuo A."/>
            <person name="Kohler A."/>
            <person name="Daghino S."/>
            <person name="Barry K."/>
            <person name="Choi C."/>
            <person name="Cichocki N."/>
            <person name="Clum A."/>
            <person name="Copeland A."/>
            <person name="Hainaut M."/>
            <person name="Haridas S."/>
            <person name="Labutti K."/>
            <person name="Lindquist E."/>
            <person name="Lipzen A."/>
            <person name="Khouja H.-R."/>
            <person name="Murat C."/>
            <person name="Ohm R."/>
            <person name="Olson A."/>
            <person name="Spatafora J."/>
            <person name="Veneault-Fourrey C."/>
            <person name="Henrissat B."/>
            <person name="Grigoriev I."/>
            <person name="Martin F."/>
            <person name="Perotto S."/>
        </authorList>
    </citation>
    <scope>NUCLEOTIDE SEQUENCE [LARGE SCALE GENOMIC DNA]</scope>
    <source>
        <strain evidence="2 3">UAMH 7357</strain>
    </source>
</reference>
<evidence type="ECO:0000256" key="1">
    <source>
        <dbReference type="SAM" id="Phobius"/>
    </source>
</evidence>
<feature type="transmembrane region" description="Helical" evidence="1">
    <location>
        <begin position="6"/>
        <end position="24"/>
    </location>
</feature>
<keyword evidence="1" id="KW-1133">Transmembrane helix</keyword>
<evidence type="ECO:0000313" key="2">
    <source>
        <dbReference type="EMBL" id="PMD25794.1"/>
    </source>
</evidence>
<keyword evidence="3" id="KW-1185">Reference proteome</keyword>
<name>A0A2J6QHQ3_9HELO</name>
<keyword evidence="1" id="KW-0812">Transmembrane</keyword>
<sequence length="92" mass="10121">MANNAYYIIPVVIAFIAIALAFAYQTGALDPIIEKIGVYFFKAEAKAEEKKMEAQGMKEGEDFLKSEISGNQKADMLNENIGDMGKIKKGLL</sequence>